<evidence type="ECO:0000313" key="3">
    <source>
        <dbReference type="EMBL" id="RSH83527.1"/>
    </source>
</evidence>
<dbReference type="PANTHER" id="PTHR28153:SF1">
    <property type="entry name" value="DUF4484 DOMAIN-CONTAINING PROTEIN"/>
    <property type="match status" value="1"/>
</dbReference>
<feature type="compositionally biased region" description="Acidic residues" evidence="1">
    <location>
        <begin position="412"/>
        <end position="428"/>
    </location>
</feature>
<dbReference type="InterPro" id="IPR018626">
    <property type="entry name" value="LCHN/Anr2"/>
</dbReference>
<name>A0A427XXK6_9TREE</name>
<dbReference type="PANTHER" id="PTHR28153">
    <property type="entry name" value="PROTEIN, PUTATIVE-RELATED"/>
    <property type="match status" value="1"/>
</dbReference>
<keyword evidence="2" id="KW-0472">Membrane</keyword>
<dbReference type="OrthoDB" id="2152680at2759"/>
<dbReference type="GO" id="GO:0005811">
    <property type="term" value="C:lipid droplet"/>
    <property type="evidence" value="ECO:0007669"/>
    <property type="project" value="TreeGrafter"/>
</dbReference>
<dbReference type="InterPro" id="IPR053056">
    <property type="entry name" value="Lipid_Metab_Assoc_Protein"/>
</dbReference>
<protein>
    <submittedName>
        <fullName evidence="3">Uncharacterized protein</fullName>
    </submittedName>
</protein>
<accession>A0A427XXK6</accession>
<reference evidence="3 4" key="1">
    <citation type="submission" date="2018-11" db="EMBL/GenBank/DDBJ databases">
        <title>Genome sequence of Apiotrichum porosum DSM 27194.</title>
        <authorList>
            <person name="Aliyu H."/>
            <person name="Gorte O."/>
            <person name="Ochsenreither K."/>
        </authorList>
    </citation>
    <scope>NUCLEOTIDE SEQUENCE [LARGE SCALE GENOMIC DNA]</scope>
    <source>
        <strain evidence="3 4">DSM 27194</strain>
    </source>
</reference>
<keyword evidence="2" id="KW-0812">Transmembrane</keyword>
<comment type="caution">
    <text evidence="3">The sequence shown here is derived from an EMBL/GenBank/DDBJ whole genome shotgun (WGS) entry which is preliminary data.</text>
</comment>
<evidence type="ECO:0000256" key="1">
    <source>
        <dbReference type="SAM" id="MobiDB-lite"/>
    </source>
</evidence>
<dbReference type="STRING" id="105984.A0A427XXK6"/>
<proteinExistence type="predicted"/>
<dbReference type="Pfam" id="PF09804">
    <property type="entry name" value="DENND11"/>
    <property type="match status" value="1"/>
</dbReference>
<evidence type="ECO:0000313" key="4">
    <source>
        <dbReference type="Proteomes" id="UP000279236"/>
    </source>
</evidence>
<feature type="region of interest" description="Disordered" evidence="1">
    <location>
        <begin position="410"/>
        <end position="434"/>
    </location>
</feature>
<feature type="region of interest" description="Disordered" evidence="1">
    <location>
        <begin position="287"/>
        <end position="316"/>
    </location>
</feature>
<keyword evidence="2" id="KW-1133">Transmembrane helix</keyword>
<keyword evidence="4" id="KW-1185">Reference proteome</keyword>
<feature type="transmembrane region" description="Helical" evidence="2">
    <location>
        <begin position="200"/>
        <end position="221"/>
    </location>
</feature>
<dbReference type="Proteomes" id="UP000279236">
    <property type="component" value="Unassembled WGS sequence"/>
</dbReference>
<gene>
    <name evidence="3" type="ORF">EHS24_007214</name>
</gene>
<sequence length="520" mass="56213">MPPTLPPLAALFLTHFHELKGQEVVYYASLSDDLQAGLIEHTSLPSGMHLRDTDLVVFSHHGLPGAGLFRSRVLEGEGAGRGRRMGTLGVVLAPPGSPDDVFDLATPLEDLYDKLEGVDNPFSTDDPDGPAVKALLDSVWESLRAKTSDAPALQTATTVALRLSRGMSPAHPATYFSALLAMLGPTIITVYKASLSGQRILLYAPPPLLPLAAFAWCIWAMGLPPSSAATGGARSSTWLGQIGLMDMDSVKKRHSGWVATTSDLMYKSHTDAYDVLIDFSASLPKDDSDVRSPTTPPVAPTVLVTTPNDKDTRAKPTTTSATYAFKDLALYRSLVLLDQSPRGVHAETVGFSATSRAGGMWLIVFEMLERIWNLCVGVCEFALGRGQVGHIALDDDDIDQDSARHLLGADLVGDEDDEEDDDDDDEPLSGDRVPDDLARRGRLILDQFHHNAYHLYARLVSQAAGNWELTDADVRQLTGASRLSPWGGRESTEGRYWLALARAWNVEPSVADEGSEGEDS</sequence>
<dbReference type="EMBL" id="RSCE01000004">
    <property type="protein sequence ID" value="RSH83527.1"/>
    <property type="molecule type" value="Genomic_DNA"/>
</dbReference>
<evidence type="ECO:0000256" key="2">
    <source>
        <dbReference type="SAM" id="Phobius"/>
    </source>
</evidence>
<organism evidence="3 4">
    <name type="scientific">Apiotrichum porosum</name>
    <dbReference type="NCBI Taxonomy" id="105984"/>
    <lineage>
        <taxon>Eukaryota</taxon>
        <taxon>Fungi</taxon>
        <taxon>Dikarya</taxon>
        <taxon>Basidiomycota</taxon>
        <taxon>Agaricomycotina</taxon>
        <taxon>Tremellomycetes</taxon>
        <taxon>Trichosporonales</taxon>
        <taxon>Trichosporonaceae</taxon>
        <taxon>Apiotrichum</taxon>
    </lineage>
</organism>
<dbReference type="AlphaFoldDB" id="A0A427XXK6"/>
<dbReference type="GeneID" id="39591757"/>
<feature type="transmembrane region" description="Helical" evidence="2">
    <location>
        <begin position="173"/>
        <end position="193"/>
    </location>
</feature>
<dbReference type="RefSeq" id="XP_028477479.1">
    <property type="nucleotide sequence ID" value="XM_028622587.1"/>
</dbReference>